<dbReference type="AlphaFoldDB" id="A0AAV0VM19"/>
<proteinExistence type="predicted"/>
<accession>A0AAV0VM19</accession>
<comment type="caution">
    <text evidence="2">The sequence shown here is derived from an EMBL/GenBank/DDBJ whole genome shotgun (WGS) entry which is preliminary data.</text>
</comment>
<feature type="region of interest" description="Disordered" evidence="1">
    <location>
        <begin position="1"/>
        <end position="21"/>
    </location>
</feature>
<dbReference type="Proteomes" id="UP001160148">
    <property type="component" value="Unassembled WGS sequence"/>
</dbReference>
<gene>
    <name evidence="2" type="ORF">MEUPH1_LOCUS1713</name>
</gene>
<reference evidence="2 3" key="1">
    <citation type="submission" date="2023-01" db="EMBL/GenBank/DDBJ databases">
        <authorList>
            <person name="Whitehead M."/>
        </authorList>
    </citation>
    <scope>NUCLEOTIDE SEQUENCE [LARGE SCALE GENOMIC DNA]</scope>
</reference>
<keyword evidence="3" id="KW-1185">Reference proteome</keyword>
<sequence length="155" mass="18234">MHDKWKQTYSKLSTSPDETINQSSQSNYQLINLKNEECLKYKADTGFYNYNFVRQFADFTDFIKYVETKINISSYDNMTLPKEIDHDDATMDTQDDSTPINRKRKNTDNVTLPEKIRFLQTFYFIIRNSNSHALFVNPYQFCSVGVKRNGNGNHI</sequence>
<dbReference type="EMBL" id="CARXXK010000001">
    <property type="protein sequence ID" value="CAI6344595.1"/>
    <property type="molecule type" value="Genomic_DNA"/>
</dbReference>
<evidence type="ECO:0000313" key="2">
    <source>
        <dbReference type="EMBL" id="CAI6344595.1"/>
    </source>
</evidence>
<evidence type="ECO:0000256" key="1">
    <source>
        <dbReference type="SAM" id="MobiDB-lite"/>
    </source>
</evidence>
<feature type="region of interest" description="Disordered" evidence="1">
    <location>
        <begin position="87"/>
        <end position="106"/>
    </location>
</feature>
<protein>
    <submittedName>
        <fullName evidence="2">Uncharacterized protein</fullName>
    </submittedName>
</protein>
<organism evidence="2 3">
    <name type="scientific">Macrosiphum euphorbiae</name>
    <name type="common">potato aphid</name>
    <dbReference type="NCBI Taxonomy" id="13131"/>
    <lineage>
        <taxon>Eukaryota</taxon>
        <taxon>Metazoa</taxon>
        <taxon>Ecdysozoa</taxon>
        <taxon>Arthropoda</taxon>
        <taxon>Hexapoda</taxon>
        <taxon>Insecta</taxon>
        <taxon>Pterygota</taxon>
        <taxon>Neoptera</taxon>
        <taxon>Paraneoptera</taxon>
        <taxon>Hemiptera</taxon>
        <taxon>Sternorrhyncha</taxon>
        <taxon>Aphidomorpha</taxon>
        <taxon>Aphidoidea</taxon>
        <taxon>Aphididae</taxon>
        <taxon>Macrosiphini</taxon>
        <taxon>Macrosiphum</taxon>
    </lineage>
</organism>
<evidence type="ECO:0000313" key="3">
    <source>
        <dbReference type="Proteomes" id="UP001160148"/>
    </source>
</evidence>
<name>A0AAV0VM19_9HEMI</name>
<feature type="compositionally biased region" description="Polar residues" evidence="1">
    <location>
        <begin position="7"/>
        <end position="21"/>
    </location>
</feature>